<comment type="caution">
    <text evidence="2">The sequence shown here is derived from an EMBL/GenBank/DDBJ whole genome shotgun (WGS) entry which is preliminary data.</text>
</comment>
<evidence type="ECO:0000313" key="3">
    <source>
        <dbReference type="Proteomes" id="UP001066276"/>
    </source>
</evidence>
<dbReference type="EMBL" id="JANPWB010000015">
    <property type="protein sequence ID" value="KAJ1091492.1"/>
    <property type="molecule type" value="Genomic_DNA"/>
</dbReference>
<keyword evidence="3" id="KW-1185">Reference proteome</keyword>
<evidence type="ECO:0000313" key="2">
    <source>
        <dbReference type="EMBL" id="KAJ1091492.1"/>
    </source>
</evidence>
<protein>
    <submittedName>
        <fullName evidence="2">Uncharacterized protein</fullName>
    </submittedName>
</protein>
<organism evidence="2 3">
    <name type="scientific">Pleurodeles waltl</name>
    <name type="common">Iberian ribbed newt</name>
    <dbReference type="NCBI Taxonomy" id="8319"/>
    <lineage>
        <taxon>Eukaryota</taxon>
        <taxon>Metazoa</taxon>
        <taxon>Chordata</taxon>
        <taxon>Craniata</taxon>
        <taxon>Vertebrata</taxon>
        <taxon>Euteleostomi</taxon>
        <taxon>Amphibia</taxon>
        <taxon>Batrachia</taxon>
        <taxon>Caudata</taxon>
        <taxon>Salamandroidea</taxon>
        <taxon>Salamandridae</taxon>
        <taxon>Pleurodelinae</taxon>
        <taxon>Pleurodeles</taxon>
    </lineage>
</organism>
<feature type="region of interest" description="Disordered" evidence="1">
    <location>
        <begin position="22"/>
        <end position="57"/>
    </location>
</feature>
<evidence type="ECO:0000256" key="1">
    <source>
        <dbReference type="SAM" id="MobiDB-lite"/>
    </source>
</evidence>
<dbReference type="AlphaFoldDB" id="A0AAV7LKB5"/>
<name>A0AAV7LKB5_PLEWA</name>
<dbReference type="Proteomes" id="UP001066276">
    <property type="component" value="Chromosome 11"/>
</dbReference>
<gene>
    <name evidence="2" type="ORF">NDU88_004616</name>
</gene>
<proteinExistence type="predicted"/>
<accession>A0AAV7LKB5</accession>
<reference evidence="2" key="1">
    <citation type="journal article" date="2022" name="bioRxiv">
        <title>Sequencing and chromosome-scale assembly of the giantPleurodeles waltlgenome.</title>
        <authorList>
            <person name="Brown T."/>
            <person name="Elewa A."/>
            <person name="Iarovenko S."/>
            <person name="Subramanian E."/>
            <person name="Araus A.J."/>
            <person name="Petzold A."/>
            <person name="Susuki M."/>
            <person name="Suzuki K.-i.T."/>
            <person name="Hayashi T."/>
            <person name="Toyoda A."/>
            <person name="Oliveira C."/>
            <person name="Osipova E."/>
            <person name="Leigh N.D."/>
            <person name="Simon A."/>
            <person name="Yun M.H."/>
        </authorList>
    </citation>
    <scope>NUCLEOTIDE SEQUENCE</scope>
    <source>
        <strain evidence="2">20211129_DDA</strain>
        <tissue evidence="2">Liver</tissue>
    </source>
</reference>
<sequence length="137" mass="15898">MDCILLSVSSYGDPWLVNRKRHKSVRAGAVKPPDAETRTNPLPTRDRSRSRQWRRTGNDAVTQLRYLQGKSLHTAQSPLSVADLVKHNICREGQYFRFEGEPIPIRNVLWKYSRRGWDYNVKDDLRLGHLSPSRQSI</sequence>